<dbReference type="Pfam" id="PF04365">
    <property type="entry name" value="BrnT_toxin"/>
    <property type="match status" value="1"/>
</dbReference>
<evidence type="ECO:0008006" key="3">
    <source>
        <dbReference type="Google" id="ProtNLM"/>
    </source>
</evidence>
<proteinExistence type="predicted"/>
<dbReference type="OrthoDB" id="961001at2"/>
<keyword evidence="2" id="KW-1185">Reference proteome</keyword>
<dbReference type="InterPro" id="IPR007460">
    <property type="entry name" value="BrnT_toxin"/>
</dbReference>
<evidence type="ECO:0000313" key="1">
    <source>
        <dbReference type="EMBL" id="AUD05539.1"/>
    </source>
</evidence>
<gene>
    <name evidence="1" type="ORF">CWM47_29055</name>
</gene>
<dbReference type="KEGG" id="spir:CWM47_29055"/>
<name>A0A2K8Z6T6_9BACT</name>
<dbReference type="EMBL" id="CP025096">
    <property type="protein sequence ID" value="AUD05539.1"/>
    <property type="molecule type" value="Genomic_DNA"/>
</dbReference>
<evidence type="ECO:0000313" key="2">
    <source>
        <dbReference type="Proteomes" id="UP000232883"/>
    </source>
</evidence>
<dbReference type="RefSeq" id="WP_100992092.1">
    <property type="nucleotide sequence ID" value="NZ_CP025096.1"/>
</dbReference>
<accession>A0A2K8Z6T6</accession>
<dbReference type="Gene3D" id="3.10.450.530">
    <property type="entry name" value="Ribonuclease toxin, BrnT, of type II toxin-antitoxin system"/>
    <property type="match status" value="1"/>
</dbReference>
<protein>
    <recommendedName>
        <fullName evidence="3">BrnT family toxin</fullName>
    </recommendedName>
</protein>
<organism evidence="1 2">
    <name type="scientific">Spirosoma pollinicola</name>
    <dbReference type="NCBI Taxonomy" id="2057025"/>
    <lineage>
        <taxon>Bacteria</taxon>
        <taxon>Pseudomonadati</taxon>
        <taxon>Bacteroidota</taxon>
        <taxon>Cytophagia</taxon>
        <taxon>Cytophagales</taxon>
        <taxon>Cytophagaceae</taxon>
        <taxon>Spirosoma</taxon>
    </lineage>
</organism>
<dbReference type="AlphaFoldDB" id="A0A2K8Z6T6"/>
<dbReference type="InterPro" id="IPR038573">
    <property type="entry name" value="BrnT_sf"/>
</dbReference>
<sequence length="106" mass="12009">MAQETAPGISFQWDTGNVQHIISDYPTRGNTTNEVESLFTDPALASLPDRVDSKGEQRYKAVGCSNLNRILYVAFSYRNGQVRPISCRPASRKERERYAQIIQDSR</sequence>
<dbReference type="Proteomes" id="UP000232883">
    <property type="component" value="Chromosome"/>
</dbReference>
<reference evidence="1 2" key="1">
    <citation type="submission" date="2017-11" db="EMBL/GenBank/DDBJ databases">
        <title>Taxonomic description and genome sequences of Spirosoma HA7 sp. nov., isolated from pollen microhabitat of Corylus avellana.</title>
        <authorList>
            <person name="Ambika Manirajan B."/>
            <person name="Suarez C."/>
            <person name="Ratering S."/>
            <person name="Geissler-Plaum R."/>
            <person name="Cardinale M."/>
            <person name="Sylvia S."/>
        </authorList>
    </citation>
    <scope>NUCLEOTIDE SEQUENCE [LARGE SCALE GENOMIC DNA]</scope>
    <source>
        <strain evidence="1 2">HA7</strain>
    </source>
</reference>